<dbReference type="RefSeq" id="WP_163724060.1">
    <property type="nucleotide sequence ID" value="NZ_AP022574.1"/>
</dbReference>
<feature type="domain" description="Acyl-CoA oxidase/dehydrogenase middle" evidence="8">
    <location>
        <begin position="137"/>
        <end position="224"/>
    </location>
</feature>
<evidence type="ECO:0000256" key="5">
    <source>
        <dbReference type="ARBA" id="ARBA00023002"/>
    </source>
</evidence>
<dbReference type="InterPro" id="IPR006091">
    <property type="entry name" value="Acyl-CoA_Oxase/DH_mid-dom"/>
</dbReference>
<gene>
    <name evidence="10" type="ORF">MPSYJ_40860</name>
</gene>
<dbReference type="GO" id="GO:0050660">
    <property type="term" value="F:flavin adenine dinucleotide binding"/>
    <property type="evidence" value="ECO:0007669"/>
    <property type="project" value="InterPro"/>
</dbReference>
<dbReference type="InterPro" id="IPR009075">
    <property type="entry name" value="AcylCo_DH/oxidase_C"/>
</dbReference>
<dbReference type="Gene3D" id="1.10.540.10">
    <property type="entry name" value="Acyl-CoA dehydrogenase/oxidase, N-terminal domain"/>
    <property type="match status" value="1"/>
</dbReference>
<evidence type="ECO:0000256" key="2">
    <source>
        <dbReference type="ARBA" id="ARBA00009347"/>
    </source>
</evidence>
<sequence length="417" mass="45241">MTDTVTSTATTESVADFAARARAWLAENMPPIDPESPPFSVRAEQTSWDRAKDLQKRLYEGGFAGICFPREYGGLGLHHAYQRAFNVECRSYEMPLILNVPTFTICAATILDMGSEQQKRDRISAAIRGDEILVQLLSEPNGGSDLAGVITRADRQGDRWIVNGAKTWSTSAFAGDYGLLLARTDWTVPKHEGLTMFLVPLRSPGITMRRIKEVNGNEEFCEEFFDGLELGDDAVVGEVNKGWEVATRQLHHERRAVGGGSEFASGTAAENASEMPPDHIGLAEAAGRGDDPVARELAGRALVRRQVREQLIEHVARSIADGSLPANAGTLIRLFHAETTELEVDTALALAGTAGVVDDGSGLLDVGIRYLSRQTGSLGGGTSEMARNVISERILGFPREFAADRGVPFNQVKRTKS</sequence>
<dbReference type="KEGG" id="mpsc:MPSYJ_40860"/>
<evidence type="ECO:0000256" key="3">
    <source>
        <dbReference type="ARBA" id="ARBA00022630"/>
    </source>
</evidence>
<evidence type="ECO:0000259" key="9">
    <source>
        <dbReference type="Pfam" id="PF02771"/>
    </source>
</evidence>
<evidence type="ECO:0000256" key="1">
    <source>
        <dbReference type="ARBA" id="ARBA00001974"/>
    </source>
</evidence>
<name>A0A7I7MEK8_9MYCO</name>
<dbReference type="GO" id="GO:0005886">
    <property type="term" value="C:plasma membrane"/>
    <property type="evidence" value="ECO:0007669"/>
    <property type="project" value="TreeGrafter"/>
</dbReference>
<keyword evidence="5 6" id="KW-0560">Oxidoreductase</keyword>
<dbReference type="SUPFAM" id="SSF47203">
    <property type="entry name" value="Acyl-CoA dehydrogenase C-terminal domain-like"/>
    <property type="match status" value="1"/>
</dbReference>
<comment type="cofactor">
    <cofactor evidence="1 6">
        <name>FAD</name>
        <dbReference type="ChEBI" id="CHEBI:57692"/>
    </cofactor>
</comment>
<evidence type="ECO:0000259" key="7">
    <source>
        <dbReference type="Pfam" id="PF00441"/>
    </source>
</evidence>
<dbReference type="EMBL" id="AP022574">
    <property type="protein sequence ID" value="BBX70625.1"/>
    <property type="molecule type" value="Genomic_DNA"/>
</dbReference>
<evidence type="ECO:0000313" key="10">
    <source>
        <dbReference type="EMBL" id="BBX70625.1"/>
    </source>
</evidence>
<dbReference type="Gene3D" id="1.20.140.10">
    <property type="entry name" value="Butyryl-CoA Dehydrogenase, subunit A, domain 3"/>
    <property type="match status" value="1"/>
</dbReference>
<evidence type="ECO:0000256" key="6">
    <source>
        <dbReference type="RuleBase" id="RU362125"/>
    </source>
</evidence>
<evidence type="ECO:0000256" key="4">
    <source>
        <dbReference type="ARBA" id="ARBA00022827"/>
    </source>
</evidence>
<keyword evidence="4 6" id="KW-0274">FAD</keyword>
<dbReference type="Pfam" id="PF02770">
    <property type="entry name" value="Acyl-CoA_dh_M"/>
    <property type="match status" value="1"/>
</dbReference>
<organism evidence="10 11">
    <name type="scientific">Mycolicibacterium psychrotolerans</name>
    <dbReference type="NCBI Taxonomy" id="216929"/>
    <lineage>
        <taxon>Bacteria</taxon>
        <taxon>Bacillati</taxon>
        <taxon>Actinomycetota</taxon>
        <taxon>Actinomycetes</taxon>
        <taxon>Mycobacteriales</taxon>
        <taxon>Mycobacteriaceae</taxon>
        <taxon>Mycolicibacterium</taxon>
    </lineage>
</organism>
<keyword evidence="3 6" id="KW-0285">Flavoprotein</keyword>
<dbReference type="InterPro" id="IPR046373">
    <property type="entry name" value="Acyl-CoA_Oxase/DH_mid-dom_sf"/>
</dbReference>
<dbReference type="Pfam" id="PF02771">
    <property type="entry name" value="Acyl-CoA_dh_N"/>
    <property type="match status" value="1"/>
</dbReference>
<dbReference type="Gene3D" id="2.40.110.10">
    <property type="entry name" value="Butyryl-CoA Dehydrogenase, subunit A, domain 2"/>
    <property type="match status" value="1"/>
</dbReference>
<dbReference type="PANTHER" id="PTHR43292">
    <property type="entry name" value="ACYL-COA DEHYDROGENASE"/>
    <property type="match status" value="1"/>
</dbReference>
<dbReference type="Pfam" id="PF00441">
    <property type="entry name" value="Acyl-CoA_dh_1"/>
    <property type="match status" value="1"/>
</dbReference>
<accession>A0A7I7MEK8</accession>
<dbReference type="InterPro" id="IPR037069">
    <property type="entry name" value="AcylCoA_DH/ox_N_sf"/>
</dbReference>
<reference evidence="10 11" key="1">
    <citation type="journal article" date="2019" name="Emerg. Microbes Infect.">
        <title>Comprehensive subspecies identification of 175 nontuberculous mycobacteria species based on 7547 genomic profiles.</title>
        <authorList>
            <person name="Matsumoto Y."/>
            <person name="Kinjo T."/>
            <person name="Motooka D."/>
            <person name="Nabeya D."/>
            <person name="Jung N."/>
            <person name="Uechi K."/>
            <person name="Horii T."/>
            <person name="Iida T."/>
            <person name="Fujita J."/>
            <person name="Nakamura S."/>
        </authorList>
    </citation>
    <scope>NUCLEOTIDE SEQUENCE [LARGE SCALE GENOMIC DNA]</scope>
    <source>
        <strain evidence="10 11">JCM 13323</strain>
    </source>
</reference>
<comment type="similarity">
    <text evidence="2 6">Belongs to the acyl-CoA dehydrogenase family.</text>
</comment>
<feature type="domain" description="Acyl-CoA dehydrogenase/oxidase C-terminal" evidence="7">
    <location>
        <begin position="240"/>
        <end position="395"/>
    </location>
</feature>
<evidence type="ECO:0000259" key="8">
    <source>
        <dbReference type="Pfam" id="PF02770"/>
    </source>
</evidence>
<dbReference type="Proteomes" id="UP000466514">
    <property type="component" value="Chromosome"/>
</dbReference>
<keyword evidence="11" id="KW-1185">Reference proteome</keyword>
<evidence type="ECO:0000313" key="11">
    <source>
        <dbReference type="Proteomes" id="UP000466514"/>
    </source>
</evidence>
<dbReference type="AlphaFoldDB" id="A0A7I7MEK8"/>
<dbReference type="InterPro" id="IPR036250">
    <property type="entry name" value="AcylCo_DH-like_C"/>
</dbReference>
<dbReference type="SUPFAM" id="SSF56645">
    <property type="entry name" value="Acyl-CoA dehydrogenase NM domain-like"/>
    <property type="match status" value="1"/>
</dbReference>
<dbReference type="InterPro" id="IPR009100">
    <property type="entry name" value="AcylCoA_DH/oxidase_NM_dom_sf"/>
</dbReference>
<protein>
    <submittedName>
        <fullName evidence="10">Acyl-CoA dehydrogenase</fullName>
    </submittedName>
</protein>
<dbReference type="PANTHER" id="PTHR43292:SF4">
    <property type="entry name" value="ACYL-COA DEHYDROGENASE FADE34"/>
    <property type="match status" value="1"/>
</dbReference>
<dbReference type="InterPro" id="IPR013786">
    <property type="entry name" value="AcylCoA_DH/ox_N"/>
</dbReference>
<dbReference type="GO" id="GO:0016627">
    <property type="term" value="F:oxidoreductase activity, acting on the CH-CH group of donors"/>
    <property type="evidence" value="ECO:0007669"/>
    <property type="project" value="InterPro"/>
</dbReference>
<proteinExistence type="inferred from homology"/>
<feature type="domain" description="Acyl-CoA dehydrogenase/oxidase N-terminal" evidence="9">
    <location>
        <begin position="16"/>
        <end position="129"/>
    </location>
</feature>
<dbReference type="InterPro" id="IPR052161">
    <property type="entry name" value="Mycobact_Acyl-CoA_DH"/>
</dbReference>